<gene>
    <name evidence="2" type="ORF">HINF_LOCUS4279</name>
    <name evidence="1" type="ORF">HINF_LOCUS6715</name>
</gene>
<evidence type="ECO:0000313" key="3">
    <source>
        <dbReference type="Proteomes" id="UP001642409"/>
    </source>
</evidence>
<accession>A0AA86NG92</accession>
<dbReference type="EMBL" id="CAXDID020000008">
    <property type="protein sequence ID" value="CAL5977398.1"/>
    <property type="molecule type" value="Genomic_DNA"/>
</dbReference>
<reference evidence="2 3" key="2">
    <citation type="submission" date="2024-07" db="EMBL/GenBank/DDBJ databases">
        <authorList>
            <person name="Akdeniz Z."/>
        </authorList>
    </citation>
    <scope>NUCLEOTIDE SEQUENCE [LARGE SCALE GENOMIC DNA]</scope>
</reference>
<evidence type="ECO:0000313" key="2">
    <source>
        <dbReference type="EMBL" id="CAL5977398.1"/>
    </source>
</evidence>
<dbReference type="EMBL" id="CATOUU010000171">
    <property type="protein sequence ID" value="CAI9919070.1"/>
    <property type="molecule type" value="Genomic_DNA"/>
</dbReference>
<protein>
    <submittedName>
        <fullName evidence="2">Hypothetical_protein</fullName>
    </submittedName>
</protein>
<name>A0AA86NG92_9EUKA</name>
<proteinExistence type="predicted"/>
<keyword evidence="3" id="KW-1185">Reference proteome</keyword>
<comment type="caution">
    <text evidence="1">The sequence shown here is derived from an EMBL/GenBank/DDBJ whole genome shotgun (WGS) entry which is preliminary data.</text>
</comment>
<evidence type="ECO:0000313" key="1">
    <source>
        <dbReference type="EMBL" id="CAI9919070.1"/>
    </source>
</evidence>
<reference evidence="1" key="1">
    <citation type="submission" date="2023-06" db="EMBL/GenBank/DDBJ databases">
        <authorList>
            <person name="Kurt Z."/>
        </authorList>
    </citation>
    <scope>NUCLEOTIDE SEQUENCE</scope>
</reference>
<organism evidence="1">
    <name type="scientific">Hexamita inflata</name>
    <dbReference type="NCBI Taxonomy" id="28002"/>
    <lineage>
        <taxon>Eukaryota</taxon>
        <taxon>Metamonada</taxon>
        <taxon>Diplomonadida</taxon>
        <taxon>Hexamitidae</taxon>
        <taxon>Hexamitinae</taxon>
        <taxon>Hexamita</taxon>
    </lineage>
</organism>
<sequence length="151" mass="18049">MYIPPANNQTHKRDQTFQYTQKWSKRSTLRFRVKSTTQSRKTNSRKHFKRLKLIQIKRAKVRPERILNILKNLGNNNLQNCFRHHEKLNQKLFSDHLNMLTLKQKIQKLLTPQKNLMHQNLVGLVVSQTKLLKNQLTMVGLSRYQQAHLKL</sequence>
<dbReference type="Proteomes" id="UP001642409">
    <property type="component" value="Unassembled WGS sequence"/>
</dbReference>
<dbReference type="AlphaFoldDB" id="A0AA86NG92"/>